<comment type="subcellular location">
    <subcellularLocation>
        <location evidence="1">Endomembrane system</location>
        <topology evidence="1">Multi-pass membrane protein</topology>
    </subcellularLocation>
</comment>
<accession>A0A917PMF1</accession>
<feature type="transmembrane region" description="Helical" evidence="5">
    <location>
        <begin position="106"/>
        <end position="124"/>
    </location>
</feature>
<keyword evidence="4 5" id="KW-0472">Membrane</keyword>
<reference evidence="7" key="2">
    <citation type="submission" date="2020-09" db="EMBL/GenBank/DDBJ databases">
        <authorList>
            <person name="Sun Q."/>
            <person name="Ohkuma M."/>
        </authorList>
    </citation>
    <scope>NUCLEOTIDE SEQUENCE</scope>
    <source>
        <strain evidence="7">JCM 30078</strain>
    </source>
</reference>
<keyword evidence="2 5" id="KW-0812">Transmembrane</keyword>
<feature type="domain" description="DUF1232" evidence="6">
    <location>
        <begin position="37"/>
        <end position="71"/>
    </location>
</feature>
<reference evidence="7" key="1">
    <citation type="journal article" date="2014" name="Int. J. Syst. Evol. Microbiol.">
        <title>Complete genome sequence of Corynebacterium casei LMG S-19264T (=DSM 44701T), isolated from a smear-ripened cheese.</title>
        <authorList>
            <consortium name="US DOE Joint Genome Institute (JGI-PGF)"/>
            <person name="Walter F."/>
            <person name="Albersmeier A."/>
            <person name="Kalinowski J."/>
            <person name="Ruckert C."/>
        </authorList>
    </citation>
    <scope>NUCLEOTIDE SEQUENCE</scope>
    <source>
        <strain evidence="7">JCM 30078</strain>
    </source>
</reference>
<name>A0A917PMF1_9PSED</name>
<evidence type="ECO:0000256" key="4">
    <source>
        <dbReference type="ARBA" id="ARBA00023136"/>
    </source>
</evidence>
<evidence type="ECO:0000313" key="7">
    <source>
        <dbReference type="EMBL" id="GGJ84554.1"/>
    </source>
</evidence>
<sequence>MRSLIDRLRQWAKALKRQILLLWLCCRHPDMPRLPKLIGLSIVLYAISPIDLIPDFIPVLGLLDDVLLLPLGIALTIRLTPPALLVECARQADELRDKRIESKARWWVAALIVAIWIAAAKLLWTLNFPT</sequence>
<dbReference type="AlphaFoldDB" id="A0A917PMF1"/>
<evidence type="ECO:0000259" key="6">
    <source>
        <dbReference type="Pfam" id="PF06803"/>
    </source>
</evidence>
<organism evidence="7 8">
    <name type="scientific">Pseudomonas matsuisoli</name>
    <dbReference type="NCBI Taxonomy" id="1515666"/>
    <lineage>
        <taxon>Bacteria</taxon>
        <taxon>Pseudomonadati</taxon>
        <taxon>Pseudomonadota</taxon>
        <taxon>Gammaproteobacteria</taxon>
        <taxon>Pseudomonadales</taxon>
        <taxon>Pseudomonadaceae</taxon>
        <taxon>Pseudomonas</taxon>
    </lineage>
</organism>
<dbReference type="InterPro" id="IPR010652">
    <property type="entry name" value="DUF1232"/>
</dbReference>
<proteinExistence type="predicted"/>
<dbReference type="Proteomes" id="UP000635983">
    <property type="component" value="Unassembled WGS sequence"/>
</dbReference>
<keyword evidence="3 5" id="KW-1133">Transmembrane helix</keyword>
<gene>
    <name evidence="7" type="ORF">GCM10009304_08170</name>
</gene>
<evidence type="ECO:0000256" key="1">
    <source>
        <dbReference type="ARBA" id="ARBA00004127"/>
    </source>
</evidence>
<dbReference type="Pfam" id="PF06803">
    <property type="entry name" value="DUF1232"/>
    <property type="match status" value="1"/>
</dbReference>
<comment type="caution">
    <text evidence="7">The sequence shown here is derived from an EMBL/GenBank/DDBJ whole genome shotgun (WGS) entry which is preliminary data.</text>
</comment>
<dbReference type="RefSeq" id="WP_188981888.1">
    <property type="nucleotide sequence ID" value="NZ_BMPO01000002.1"/>
</dbReference>
<protein>
    <recommendedName>
        <fullName evidence="6">DUF1232 domain-containing protein</fullName>
    </recommendedName>
</protein>
<evidence type="ECO:0000313" key="8">
    <source>
        <dbReference type="Proteomes" id="UP000635983"/>
    </source>
</evidence>
<dbReference type="GO" id="GO:0012505">
    <property type="term" value="C:endomembrane system"/>
    <property type="evidence" value="ECO:0007669"/>
    <property type="project" value="UniProtKB-SubCell"/>
</dbReference>
<evidence type="ECO:0000256" key="2">
    <source>
        <dbReference type="ARBA" id="ARBA00022692"/>
    </source>
</evidence>
<dbReference type="EMBL" id="BMPO01000002">
    <property type="protein sequence ID" value="GGJ84554.1"/>
    <property type="molecule type" value="Genomic_DNA"/>
</dbReference>
<evidence type="ECO:0000256" key="3">
    <source>
        <dbReference type="ARBA" id="ARBA00022989"/>
    </source>
</evidence>
<evidence type="ECO:0000256" key="5">
    <source>
        <dbReference type="SAM" id="Phobius"/>
    </source>
</evidence>
<keyword evidence="8" id="KW-1185">Reference proteome</keyword>